<sequence length="959" mass="107956">MLDSDLLTRQRHLESSMYELAMEQLQFRAEKFKEQGLDEEMHLRNRSIQSWMWSWHKLLQVRLKEEIATVQRNGAKNPDEAEVILHLTRVSPEKLSLLTILEIMRLSGTGGVVAGMKTARALITVGKAVEGEYKSQVCKEHGLPYKEMQTKSGDFFSDLGYKHLHQRRVAAARTMSDNEKWTSPLPQAVRSRVGGLLVHCLMEVAQITRTMKSQETGELISESQPAFFHAYEYIRGQKLGVIKLNPAVSEKLATDSLERTIHPRHLPMLVKPRPWVNYREGGYLYNKSSAMRFKENHEQEVYLREATDKGKIELVYAGLDILSSTPWKVNKSIFDVVLEVWNSQERMGKIPPAVYDVPEPVLEEGKEHDLQAKSQYIQRHRVWSANKANNHSDRCSVNYKIEIARAFLGDTIYMPHNLDFRGRAYPIPPHLNHIGDDLSRALLVFAEGKPLGVRGLQWLKIHLANLYGFDKAPFADREKWAEDNIKHVKESATNPLKGSRWWAKADDPWQCLATCMELKNALDLEDPTTYICSLPVHQDGTCNGLQHYAALGGDATGAQQVNLAAGDRPSDVYTHISLLVEKDIAVDAAAGNALAQSLQGKVTRKVVKQTVMTTVYGVTFIGARDQIERQLRDRGDISEDMCWTASSYLAKKASAIFIFPVLATIGDTFKGAQAIQNWLNLCARLISKSIHQDRLGLREGPKGELLISLPMSHVKKEQMTSVIWTTSMGLPIVQPYRKVARRQVETAIQSVYISDPYKAAEVNTSKQASAFPPNFIHSLDATHMMLTALECRKHGLTFASVHDSYWTHPSDVDQMSAIIRDTFIHLHSSGILERLDQEFRERYANHQIPLDSISSNGSQFINKLKTAGSRIRVTAEQAGALGDSKIQHLLEIVDHDAAASGLSTQILESADDVEKGKYRSDAIRLLAGKFVKFSDVIPPVPTRGTFKVEDIKSSLYFFS</sequence>
<dbReference type="AlphaFoldDB" id="A0A0C3BZD6"/>
<comment type="similarity">
    <text evidence="2 10">Belongs to the phage and mitochondrial RNA polymerase family.</text>
</comment>
<dbReference type="Gene3D" id="1.10.287.280">
    <property type="match status" value="1"/>
</dbReference>
<dbReference type="EMBL" id="KN831779">
    <property type="protein sequence ID" value="KIM41950.1"/>
    <property type="molecule type" value="Genomic_DNA"/>
</dbReference>
<keyword evidence="6" id="KW-0809">Transit peptide</keyword>
<feature type="domain" description="DNA-directed RNA polymerase N-terminal" evidence="11">
    <location>
        <begin position="8"/>
        <end position="324"/>
    </location>
</feature>
<evidence type="ECO:0000313" key="12">
    <source>
        <dbReference type="EMBL" id="KIM41950.1"/>
    </source>
</evidence>
<evidence type="ECO:0000256" key="8">
    <source>
        <dbReference type="ARBA" id="ARBA00023163"/>
    </source>
</evidence>
<dbReference type="Proteomes" id="UP000053424">
    <property type="component" value="Unassembled WGS sequence"/>
</dbReference>
<evidence type="ECO:0000256" key="10">
    <source>
        <dbReference type="RuleBase" id="RU003805"/>
    </source>
</evidence>
<dbReference type="InterPro" id="IPR046950">
    <property type="entry name" value="DNA-dir_Rpol_C_phage-type"/>
</dbReference>
<evidence type="ECO:0000256" key="2">
    <source>
        <dbReference type="ARBA" id="ARBA00009493"/>
    </source>
</evidence>
<gene>
    <name evidence="12" type="ORF">M413DRAFT_71072</name>
</gene>
<dbReference type="PROSITE" id="PS00900">
    <property type="entry name" value="RNA_POL_PHAGE_1"/>
    <property type="match status" value="1"/>
</dbReference>
<evidence type="ECO:0000256" key="1">
    <source>
        <dbReference type="ARBA" id="ARBA00004173"/>
    </source>
</evidence>
<dbReference type="InterPro" id="IPR029262">
    <property type="entry name" value="RPOL_N"/>
</dbReference>
<evidence type="ECO:0000256" key="5">
    <source>
        <dbReference type="ARBA" id="ARBA00022695"/>
    </source>
</evidence>
<comment type="catalytic activity">
    <reaction evidence="9 10">
        <text>RNA(n) + a ribonucleoside 5'-triphosphate = RNA(n+1) + diphosphate</text>
        <dbReference type="Rhea" id="RHEA:21248"/>
        <dbReference type="Rhea" id="RHEA-COMP:14527"/>
        <dbReference type="Rhea" id="RHEA-COMP:17342"/>
        <dbReference type="ChEBI" id="CHEBI:33019"/>
        <dbReference type="ChEBI" id="CHEBI:61557"/>
        <dbReference type="ChEBI" id="CHEBI:140395"/>
        <dbReference type="EC" id="2.7.7.6"/>
    </reaction>
</comment>
<evidence type="ECO:0000259" key="11">
    <source>
        <dbReference type="SMART" id="SM01311"/>
    </source>
</evidence>
<dbReference type="GO" id="GO:0003899">
    <property type="term" value="F:DNA-directed RNA polymerase activity"/>
    <property type="evidence" value="ECO:0007669"/>
    <property type="project" value="UniProtKB-EC"/>
</dbReference>
<keyword evidence="4 10" id="KW-0808">Transferase</keyword>
<dbReference type="Pfam" id="PF00940">
    <property type="entry name" value="RNA_pol"/>
    <property type="match status" value="1"/>
</dbReference>
<dbReference type="SUPFAM" id="SSF56672">
    <property type="entry name" value="DNA/RNA polymerases"/>
    <property type="match status" value="1"/>
</dbReference>
<protein>
    <recommendedName>
        <fullName evidence="10">DNA-directed RNA polymerase</fullName>
        <ecNumber evidence="10">2.7.7.6</ecNumber>
    </recommendedName>
</protein>
<dbReference type="FunFam" id="1.10.287.280:FF:000001">
    <property type="entry name" value="DNA-directed RNA polymerase"/>
    <property type="match status" value="1"/>
</dbReference>
<evidence type="ECO:0000256" key="9">
    <source>
        <dbReference type="ARBA" id="ARBA00048552"/>
    </source>
</evidence>
<dbReference type="PANTHER" id="PTHR10102:SF0">
    <property type="entry name" value="DNA-DIRECTED RNA POLYMERASE, MITOCHONDRIAL"/>
    <property type="match status" value="1"/>
</dbReference>
<dbReference type="Pfam" id="PF14700">
    <property type="entry name" value="RPOL_N"/>
    <property type="match status" value="1"/>
</dbReference>
<dbReference type="Gene3D" id="1.10.150.20">
    <property type="entry name" value="5' to 3' exonuclease, C-terminal subdomain"/>
    <property type="match status" value="1"/>
</dbReference>
<comment type="subcellular location">
    <subcellularLocation>
        <location evidence="1">Mitochondrion</location>
    </subcellularLocation>
</comment>
<dbReference type="InterPro" id="IPR024075">
    <property type="entry name" value="DNA-dir_RNA_pol_helix_hairp_sf"/>
</dbReference>
<evidence type="ECO:0000256" key="6">
    <source>
        <dbReference type="ARBA" id="ARBA00022946"/>
    </source>
</evidence>
<dbReference type="STRING" id="686832.A0A0C3BZD6"/>
<dbReference type="InterPro" id="IPR043502">
    <property type="entry name" value="DNA/RNA_pol_sf"/>
</dbReference>
<dbReference type="PANTHER" id="PTHR10102">
    <property type="entry name" value="DNA-DIRECTED RNA POLYMERASE, MITOCHONDRIAL"/>
    <property type="match status" value="1"/>
</dbReference>
<keyword evidence="7" id="KW-0496">Mitochondrion</keyword>
<evidence type="ECO:0000256" key="4">
    <source>
        <dbReference type="ARBA" id="ARBA00022679"/>
    </source>
</evidence>
<keyword evidence="13" id="KW-1185">Reference proteome</keyword>
<dbReference type="InterPro" id="IPR002092">
    <property type="entry name" value="DNA-dir_Rpol_phage-type"/>
</dbReference>
<dbReference type="Gene3D" id="1.10.287.260">
    <property type="match status" value="1"/>
</dbReference>
<dbReference type="FunFam" id="1.10.150.20:FF:000041">
    <property type="entry name" value="DNA-directed RNA polymerase"/>
    <property type="match status" value="1"/>
</dbReference>
<dbReference type="HOGENOM" id="CLU_003364_1_1_1"/>
<keyword evidence="8 10" id="KW-0804">Transcription</keyword>
<dbReference type="InterPro" id="IPR037159">
    <property type="entry name" value="RNA_POL_N_sf"/>
</dbReference>
<accession>A0A0C3BZD6</accession>
<evidence type="ECO:0000256" key="7">
    <source>
        <dbReference type="ARBA" id="ARBA00023128"/>
    </source>
</evidence>
<dbReference type="EC" id="2.7.7.6" evidence="10"/>
<comment type="function">
    <text evidence="10">DNA-dependent RNA polymerase catalyzes the transcription of DNA into RNA using the four ribonucleoside triphosphates as substrates.</text>
</comment>
<dbReference type="Gene3D" id="1.10.1320.10">
    <property type="entry name" value="DNA-directed RNA polymerase, N-terminal domain"/>
    <property type="match status" value="1"/>
</dbReference>
<reference evidence="13" key="2">
    <citation type="submission" date="2015-01" db="EMBL/GenBank/DDBJ databases">
        <title>Evolutionary Origins and Diversification of the Mycorrhizal Mutualists.</title>
        <authorList>
            <consortium name="DOE Joint Genome Institute"/>
            <consortium name="Mycorrhizal Genomics Consortium"/>
            <person name="Kohler A."/>
            <person name="Kuo A."/>
            <person name="Nagy L.G."/>
            <person name="Floudas D."/>
            <person name="Copeland A."/>
            <person name="Barry K.W."/>
            <person name="Cichocki N."/>
            <person name="Veneault-Fourrey C."/>
            <person name="LaButti K."/>
            <person name="Lindquist E.A."/>
            <person name="Lipzen A."/>
            <person name="Lundell T."/>
            <person name="Morin E."/>
            <person name="Murat C."/>
            <person name="Riley R."/>
            <person name="Ohm R."/>
            <person name="Sun H."/>
            <person name="Tunlid A."/>
            <person name="Henrissat B."/>
            <person name="Grigoriev I.V."/>
            <person name="Hibbett D.S."/>
            <person name="Martin F."/>
        </authorList>
    </citation>
    <scope>NUCLEOTIDE SEQUENCE [LARGE SCALE GENOMIC DNA]</scope>
    <source>
        <strain evidence="13">h7</strain>
    </source>
</reference>
<evidence type="ECO:0000256" key="3">
    <source>
        <dbReference type="ARBA" id="ARBA00022478"/>
    </source>
</evidence>
<dbReference type="GO" id="GO:0006390">
    <property type="term" value="P:mitochondrial transcription"/>
    <property type="evidence" value="ECO:0007669"/>
    <property type="project" value="TreeGrafter"/>
</dbReference>
<proteinExistence type="inferred from homology"/>
<dbReference type="GO" id="GO:0034245">
    <property type="term" value="C:mitochondrial DNA-directed RNA polymerase complex"/>
    <property type="evidence" value="ECO:0007669"/>
    <property type="project" value="TreeGrafter"/>
</dbReference>
<name>A0A0C3BZD6_HEBCY</name>
<dbReference type="PROSITE" id="PS00489">
    <property type="entry name" value="RNA_POL_PHAGE_2"/>
    <property type="match status" value="1"/>
</dbReference>
<dbReference type="GO" id="GO:0001018">
    <property type="term" value="F:mitochondrial promoter sequence-specific DNA binding"/>
    <property type="evidence" value="ECO:0007669"/>
    <property type="project" value="TreeGrafter"/>
</dbReference>
<organism evidence="12 13">
    <name type="scientific">Hebeloma cylindrosporum</name>
    <dbReference type="NCBI Taxonomy" id="76867"/>
    <lineage>
        <taxon>Eukaryota</taxon>
        <taxon>Fungi</taxon>
        <taxon>Dikarya</taxon>
        <taxon>Basidiomycota</taxon>
        <taxon>Agaricomycotina</taxon>
        <taxon>Agaricomycetes</taxon>
        <taxon>Agaricomycetidae</taxon>
        <taxon>Agaricales</taxon>
        <taxon>Agaricineae</taxon>
        <taxon>Hymenogastraceae</taxon>
        <taxon>Hebeloma</taxon>
    </lineage>
</organism>
<evidence type="ECO:0000313" key="13">
    <source>
        <dbReference type="Proteomes" id="UP000053424"/>
    </source>
</evidence>
<keyword evidence="5 10" id="KW-0548">Nucleotidyltransferase</keyword>
<reference evidence="12 13" key="1">
    <citation type="submission" date="2014-04" db="EMBL/GenBank/DDBJ databases">
        <authorList>
            <consortium name="DOE Joint Genome Institute"/>
            <person name="Kuo A."/>
            <person name="Gay G."/>
            <person name="Dore J."/>
            <person name="Kohler A."/>
            <person name="Nagy L.G."/>
            <person name="Floudas D."/>
            <person name="Copeland A."/>
            <person name="Barry K.W."/>
            <person name="Cichocki N."/>
            <person name="Veneault-Fourrey C."/>
            <person name="LaButti K."/>
            <person name="Lindquist E.A."/>
            <person name="Lipzen A."/>
            <person name="Lundell T."/>
            <person name="Morin E."/>
            <person name="Murat C."/>
            <person name="Sun H."/>
            <person name="Tunlid A."/>
            <person name="Henrissat B."/>
            <person name="Grigoriev I.V."/>
            <person name="Hibbett D.S."/>
            <person name="Martin F."/>
            <person name="Nordberg H.P."/>
            <person name="Cantor M.N."/>
            <person name="Hua S.X."/>
        </authorList>
    </citation>
    <scope>NUCLEOTIDE SEQUENCE [LARGE SCALE GENOMIC DNA]</scope>
    <source>
        <strain evidence="13">h7</strain>
    </source>
</reference>
<dbReference type="SMART" id="SM01311">
    <property type="entry name" value="RPOL_N"/>
    <property type="match status" value="1"/>
</dbReference>
<dbReference type="OrthoDB" id="276422at2759"/>
<keyword evidence="3 10" id="KW-0240">DNA-directed RNA polymerase</keyword>